<organism evidence="1 2">
    <name type="scientific">Anaerobacillus arseniciselenatis</name>
    <dbReference type="NCBI Taxonomy" id="85682"/>
    <lineage>
        <taxon>Bacteria</taxon>
        <taxon>Bacillati</taxon>
        <taxon>Bacillota</taxon>
        <taxon>Bacilli</taxon>
        <taxon>Bacillales</taxon>
        <taxon>Bacillaceae</taxon>
        <taxon>Anaerobacillus</taxon>
    </lineage>
</organism>
<evidence type="ECO:0000313" key="1">
    <source>
        <dbReference type="EMBL" id="OIJ11499.1"/>
    </source>
</evidence>
<comment type="caution">
    <text evidence="1">The sequence shown here is derived from an EMBL/GenBank/DDBJ whole genome shotgun (WGS) entry which is preliminary data.</text>
</comment>
<gene>
    <name evidence="1" type="ORF">BKP35_12205</name>
</gene>
<protein>
    <submittedName>
        <fullName evidence="1">Uncharacterized protein</fullName>
    </submittedName>
</protein>
<keyword evidence="2" id="KW-1185">Reference proteome</keyword>
<name>A0A1S2LG40_9BACI</name>
<dbReference type="OrthoDB" id="2972067at2"/>
<reference evidence="1 2" key="1">
    <citation type="submission" date="2016-10" db="EMBL/GenBank/DDBJ databases">
        <title>Draft genome sequences of four alkaliphilic bacteria belonging to the Anaerobacillus genus.</title>
        <authorList>
            <person name="Bassil N.M."/>
            <person name="Lloyd J.R."/>
        </authorList>
    </citation>
    <scope>NUCLEOTIDE SEQUENCE [LARGE SCALE GENOMIC DNA]</scope>
    <source>
        <strain evidence="1 2">DSM 15340</strain>
    </source>
</reference>
<evidence type="ECO:0000313" key="2">
    <source>
        <dbReference type="Proteomes" id="UP000180098"/>
    </source>
</evidence>
<dbReference type="Proteomes" id="UP000180098">
    <property type="component" value="Unassembled WGS sequence"/>
</dbReference>
<proteinExistence type="predicted"/>
<accession>A0A1S2LG40</accession>
<sequence>MIDRLSNFEKGFCLYIQAIKSPMINRRYAPITRKLNEAICLMASEDVKLMKKIVVNQWVINRALSSSYAEKYCI</sequence>
<dbReference type="AlphaFoldDB" id="A0A1S2LG40"/>
<dbReference type="RefSeq" id="WP_071313639.1">
    <property type="nucleotide sequence ID" value="NZ_MLQQ01000027.1"/>
</dbReference>
<dbReference type="EMBL" id="MLQQ01000027">
    <property type="protein sequence ID" value="OIJ11499.1"/>
    <property type="molecule type" value="Genomic_DNA"/>
</dbReference>